<dbReference type="PANTHER" id="PTHR43522">
    <property type="entry name" value="TRANSKETOLASE"/>
    <property type="match status" value="1"/>
</dbReference>
<evidence type="ECO:0000259" key="10">
    <source>
        <dbReference type="SMART" id="SM00861"/>
    </source>
</evidence>
<dbReference type="Pfam" id="PF02779">
    <property type="entry name" value="Transket_pyr"/>
    <property type="match status" value="1"/>
</dbReference>
<dbReference type="EMBL" id="JAPDDT010000002">
    <property type="protein sequence ID" value="MCW1922343.1"/>
    <property type="molecule type" value="Genomic_DNA"/>
</dbReference>
<proteinExistence type="inferred from homology"/>
<dbReference type="EC" id="2.2.1.1" evidence="3 8"/>
<dbReference type="InterPro" id="IPR049557">
    <property type="entry name" value="Transketolase_CS"/>
</dbReference>
<dbReference type="InterPro" id="IPR020826">
    <property type="entry name" value="Transketolase_BS"/>
</dbReference>
<evidence type="ECO:0000313" key="12">
    <source>
        <dbReference type="Proteomes" id="UP001320876"/>
    </source>
</evidence>
<comment type="function">
    <text evidence="9">Catalyzes the transfer of a two-carbon ketol group from a ketose donor to an aldose acceptor, via a covalent intermediate with the cofactor thiamine pyrophosphate.</text>
</comment>
<dbReference type="InterPro" id="IPR005478">
    <property type="entry name" value="Transketolase_bac-like"/>
</dbReference>
<comment type="subunit">
    <text evidence="2 9">Homodimer.</text>
</comment>
<comment type="similarity">
    <text evidence="1 9">Belongs to the transketolase family.</text>
</comment>
<evidence type="ECO:0000256" key="3">
    <source>
        <dbReference type="ARBA" id="ARBA00013152"/>
    </source>
</evidence>
<evidence type="ECO:0000256" key="9">
    <source>
        <dbReference type="RuleBase" id="RU004996"/>
    </source>
</evidence>
<dbReference type="SUPFAM" id="SSF52518">
    <property type="entry name" value="Thiamin diphosphate-binding fold (THDP-binding)"/>
    <property type="match status" value="2"/>
</dbReference>
<evidence type="ECO:0000256" key="8">
    <source>
        <dbReference type="NCBIfam" id="TIGR00232"/>
    </source>
</evidence>
<dbReference type="InterPro" id="IPR005474">
    <property type="entry name" value="Transketolase_N"/>
</dbReference>
<dbReference type="InterPro" id="IPR055152">
    <property type="entry name" value="Transketolase-like_C_2"/>
</dbReference>
<dbReference type="PROSITE" id="PS00801">
    <property type="entry name" value="TRANSKETOLASE_1"/>
    <property type="match status" value="1"/>
</dbReference>
<protein>
    <recommendedName>
        <fullName evidence="3 8">Transketolase</fullName>
        <ecNumber evidence="3 8">2.2.1.1</ecNumber>
    </recommendedName>
</protein>
<dbReference type="RefSeq" id="WP_264486452.1">
    <property type="nucleotide sequence ID" value="NZ_JAPDDT010000002.1"/>
</dbReference>
<keyword evidence="12" id="KW-1185">Reference proteome</keyword>
<evidence type="ECO:0000256" key="2">
    <source>
        <dbReference type="ARBA" id="ARBA00011738"/>
    </source>
</evidence>
<dbReference type="Pfam" id="PF00456">
    <property type="entry name" value="Transketolase_N"/>
    <property type="match status" value="1"/>
</dbReference>
<evidence type="ECO:0000256" key="1">
    <source>
        <dbReference type="ARBA" id="ARBA00007131"/>
    </source>
</evidence>
<evidence type="ECO:0000256" key="7">
    <source>
        <dbReference type="ARBA" id="ARBA00023052"/>
    </source>
</evidence>
<dbReference type="PANTHER" id="PTHR43522:SF10">
    <property type="entry name" value="TRANSKETOLASE"/>
    <property type="match status" value="1"/>
</dbReference>
<organism evidence="11 12">
    <name type="scientific">Luteolibacter arcticus</name>
    <dbReference type="NCBI Taxonomy" id="1581411"/>
    <lineage>
        <taxon>Bacteria</taxon>
        <taxon>Pseudomonadati</taxon>
        <taxon>Verrucomicrobiota</taxon>
        <taxon>Verrucomicrobiia</taxon>
        <taxon>Verrucomicrobiales</taxon>
        <taxon>Verrucomicrobiaceae</taxon>
        <taxon>Luteolibacter</taxon>
    </lineage>
</organism>
<dbReference type="PROSITE" id="PS00802">
    <property type="entry name" value="TRANSKETOLASE_2"/>
    <property type="match status" value="1"/>
</dbReference>
<comment type="catalytic activity">
    <reaction evidence="9">
        <text>D-sedoheptulose 7-phosphate + D-glyceraldehyde 3-phosphate = aldehydo-D-ribose 5-phosphate + D-xylulose 5-phosphate</text>
        <dbReference type="Rhea" id="RHEA:10508"/>
        <dbReference type="ChEBI" id="CHEBI:57483"/>
        <dbReference type="ChEBI" id="CHEBI:57737"/>
        <dbReference type="ChEBI" id="CHEBI:58273"/>
        <dbReference type="ChEBI" id="CHEBI:59776"/>
        <dbReference type="EC" id="2.2.1.1"/>
    </reaction>
</comment>
<dbReference type="CDD" id="cd07033">
    <property type="entry name" value="TPP_PYR_DXS_TK_like"/>
    <property type="match status" value="1"/>
</dbReference>
<dbReference type="Pfam" id="PF22613">
    <property type="entry name" value="Transketolase_C_1"/>
    <property type="match status" value="1"/>
</dbReference>
<dbReference type="Proteomes" id="UP001320876">
    <property type="component" value="Unassembled WGS sequence"/>
</dbReference>
<dbReference type="CDD" id="cd02012">
    <property type="entry name" value="TPP_TK"/>
    <property type="match status" value="1"/>
</dbReference>
<keyword evidence="6 9" id="KW-0460">Magnesium</keyword>
<dbReference type="GO" id="GO:0004802">
    <property type="term" value="F:transketolase activity"/>
    <property type="evidence" value="ECO:0007669"/>
    <property type="project" value="UniProtKB-EC"/>
</dbReference>
<dbReference type="InterPro" id="IPR029061">
    <property type="entry name" value="THDP-binding"/>
</dbReference>
<dbReference type="InterPro" id="IPR009014">
    <property type="entry name" value="Transketo_C/PFOR_II"/>
</dbReference>
<evidence type="ECO:0000256" key="4">
    <source>
        <dbReference type="ARBA" id="ARBA00022679"/>
    </source>
</evidence>
<feature type="domain" description="Transketolase-like pyrimidine-binding" evidence="10">
    <location>
        <begin position="353"/>
        <end position="524"/>
    </location>
</feature>
<accession>A0ABT3GFE9</accession>
<evidence type="ECO:0000313" key="11">
    <source>
        <dbReference type="EMBL" id="MCW1922343.1"/>
    </source>
</evidence>
<comment type="cofactor">
    <cofactor evidence="9">
        <name>thiamine diphosphate</name>
        <dbReference type="ChEBI" id="CHEBI:58937"/>
    </cofactor>
    <text evidence="9">Binds 1 thiamine pyrophosphate per subunit.</text>
</comment>
<dbReference type="NCBIfam" id="TIGR00232">
    <property type="entry name" value="tktlase_bact"/>
    <property type="match status" value="1"/>
</dbReference>
<comment type="caution">
    <text evidence="11">The sequence shown here is derived from an EMBL/GenBank/DDBJ whole genome shotgun (WGS) entry which is preliminary data.</text>
</comment>
<dbReference type="SUPFAM" id="SSF52922">
    <property type="entry name" value="TK C-terminal domain-like"/>
    <property type="match status" value="1"/>
</dbReference>
<reference evidence="11 12" key="1">
    <citation type="submission" date="2022-10" db="EMBL/GenBank/DDBJ databases">
        <title>Luteolibacter arcticus strain CCTCC AB 2014275, whole genome shotgun sequencing project.</title>
        <authorList>
            <person name="Zhao G."/>
            <person name="Shen L."/>
        </authorList>
    </citation>
    <scope>NUCLEOTIDE SEQUENCE [LARGE SCALE GENOMIC DNA]</scope>
    <source>
        <strain evidence="11 12">CCTCC AB 2014275</strain>
    </source>
</reference>
<keyword evidence="4 9" id="KW-0808">Transferase</keyword>
<keyword evidence="7 9" id="KW-0786">Thiamine pyrophosphate</keyword>
<dbReference type="Gene3D" id="3.40.50.970">
    <property type="match status" value="2"/>
</dbReference>
<dbReference type="InterPro" id="IPR005475">
    <property type="entry name" value="Transketolase-like_Pyr-bd"/>
</dbReference>
<evidence type="ECO:0000256" key="5">
    <source>
        <dbReference type="ARBA" id="ARBA00022723"/>
    </source>
</evidence>
<name>A0ABT3GFE9_9BACT</name>
<evidence type="ECO:0000256" key="6">
    <source>
        <dbReference type="ARBA" id="ARBA00022842"/>
    </source>
</evidence>
<keyword evidence="5 9" id="KW-0479">Metal-binding</keyword>
<dbReference type="SMART" id="SM00861">
    <property type="entry name" value="Transket_pyr"/>
    <property type="match status" value="1"/>
</dbReference>
<gene>
    <name evidence="11" type="primary">tkt</name>
    <name evidence="11" type="ORF">OKA05_07245</name>
</gene>
<dbReference type="Gene3D" id="3.40.50.920">
    <property type="match status" value="1"/>
</dbReference>
<comment type="cofactor">
    <cofactor evidence="9">
        <name>Mg(2+)</name>
        <dbReference type="ChEBI" id="CHEBI:18420"/>
    </cofactor>
    <cofactor evidence="9">
        <name>Ca(2+)</name>
        <dbReference type="ChEBI" id="CHEBI:29108"/>
    </cofactor>
    <cofactor evidence="9">
        <name>Mn(2+)</name>
        <dbReference type="ChEBI" id="CHEBI:29035"/>
    </cofactor>
    <cofactor evidence="9">
        <name>Co(2+)</name>
        <dbReference type="ChEBI" id="CHEBI:48828"/>
    </cofactor>
    <text evidence="9">Binds 1 Mg(2+) ion per subunit. Can also utilize other divalent metal cations, such as Ca(2+), Mn(2+) and Co(2+).</text>
</comment>
<dbReference type="InterPro" id="IPR033247">
    <property type="entry name" value="Transketolase_fam"/>
</dbReference>
<keyword evidence="9" id="KW-0106">Calcium</keyword>
<sequence length="660" mass="69916">MNTAILSQAATQARGLAMDAVHACNSGHLGLPLGCAEIGAVLYSGALRQNPDAPKWLNRDRFILSAGHGSMFLYTWLHLSGYALPLDELKRFRQLGSHTPGHPESFETVGVEATTGPLGQGIGNAVGFALSGKRAAAKFNTADHVIFDQHIFALHGDGCLQEGVAKEAIAFAGHTGLDNLILIYDSNDVTLDAMADRTQGEDAEAYFKSQQWDAVTIDGHDFAAIAAAIEKAKSDKNGRPKVIIAKTLIGKGIPQVAGTASAHGEGGAKFIDEARANLGLPADEHFYVSAEVYAHFAEVKAEQKKGFEAWTATYNAWSAANPELAAELTNSVAGAVPSDLSSKIPAFAADYKDATRGAGGVVVQALAKAVPQFITGSADLYGSTKNYIKDGGDFSASNPLGRNIWFGIREHAMGAICNGIAYDGLFRASGATFMVFADYVRPAIRLASLSKLPVTYIFTHDSVGVGEDGPTHQPVETVSGLRVIPNLDVIRPADAEETAGAFVAAQLRSDGPTMLSLTRQAVPLMNELSVEERRDGVLRGGYIAKKENGDLKLILMSSGSELQHAMAAVAELGDGVRVVSMPCFERFDRQGADYQESVLPKSCTKRIAIEAGVSGLWWKYVGLGGKVLGIDRFGISAPGNTVMKELGMTKEHVVAAAKAL</sequence>